<proteinExistence type="predicted"/>
<evidence type="ECO:0000313" key="3">
    <source>
        <dbReference type="Proteomes" id="UP001295684"/>
    </source>
</evidence>
<evidence type="ECO:0000256" key="1">
    <source>
        <dbReference type="SAM" id="Coils"/>
    </source>
</evidence>
<comment type="caution">
    <text evidence="2">The sequence shown here is derived from an EMBL/GenBank/DDBJ whole genome shotgun (WGS) entry which is preliminary data.</text>
</comment>
<dbReference type="EMBL" id="CAMPGE010018119">
    <property type="protein sequence ID" value="CAI2376557.1"/>
    <property type="molecule type" value="Genomic_DNA"/>
</dbReference>
<protein>
    <submittedName>
        <fullName evidence="2">Uncharacterized protein</fullName>
    </submittedName>
</protein>
<feature type="coiled-coil region" evidence="1">
    <location>
        <begin position="265"/>
        <end position="292"/>
    </location>
</feature>
<keyword evidence="3" id="KW-1185">Reference proteome</keyword>
<sequence>MNAIHEVNGIYNMAEGAKREGNLSEAIEFYDKAGEAYLGVVQVCENEEGDEPELRKRMEVFSESCKREVDILKLREELLNNYGESLQSNSCNFSYLKSSFRHSEGMPPSDPDKNSNNNQGELIRVKLWLEIMKEKFMKRLDSLEEAFLKLKLQYQRDIKFVLNDPSLTAKDINLKKVDICMADMKKYIDKVVDSSSKDFKREISLLNLSIRCTPLHASLMVKDNPALIEEECVNIEGLPPGITMEVMEMYLNEKSPPLFVTYEKYADYKHHCERIKKKLKKTKEAYHLLLNKQNCLIQEMEKLKS</sequence>
<reference evidence="2" key="1">
    <citation type="submission" date="2023-07" db="EMBL/GenBank/DDBJ databases">
        <authorList>
            <consortium name="AG Swart"/>
            <person name="Singh M."/>
            <person name="Singh A."/>
            <person name="Seah K."/>
            <person name="Emmerich C."/>
        </authorList>
    </citation>
    <scope>NUCLEOTIDE SEQUENCE</scope>
    <source>
        <strain evidence="2">DP1</strain>
    </source>
</reference>
<dbReference type="Proteomes" id="UP001295684">
    <property type="component" value="Unassembled WGS sequence"/>
</dbReference>
<gene>
    <name evidence="2" type="ORF">ECRASSUSDP1_LOCUS17927</name>
</gene>
<accession>A0AAD1XPJ8</accession>
<organism evidence="2 3">
    <name type="scientific">Euplotes crassus</name>
    <dbReference type="NCBI Taxonomy" id="5936"/>
    <lineage>
        <taxon>Eukaryota</taxon>
        <taxon>Sar</taxon>
        <taxon>Alveolata</taxon>
        <taxon>Ciliophora</taxon>
        <taxon>Intramacronucleata</taxon>
        <taxon>Spirotrichea</taxon>
        <taxon>Hypotrichia</taxon>
        <taxon>Euplotida</taxon>
        <taxon>Euplotidae</taxon>
        <taxon>Moneuplotes</taxon>
    </lineage>
</organism>
<dbReference type="AlphaFoldDB" id="A0AAD1XPJ8"/>
<keyword evidence="1" id="KW-0175">Coiled coil</keyword>
<evidence type="ECO:0000313" key="2">
    <source>
        <dbReference type="EMBL" id="CAI2376557.1"/>
    </source>
</evidence>
<name>A0AAD1XPJ8_EUPCR</name>